<reference evidence="10" key="1">
    <citation type="submission" date="2022-03" db="EMBL/GenBank/DDBJ databases">
        <authorList>
            <person name="Legras J.-L."/>
            <person name="Devillers H."/>
            <person name="Grondin C."/>
        </authorList>
    </citation>
    <scope>NUCLEOTIDE SEQUENCE</scope>
    <source>
        <strain evidence="10">CLIB 1423</strain>
    </source>
</reference>
<keyword evidence="3 6" id="KW-0347">Helicase</keyword>
<protein>
    <recommendedName>
        <fullName evidence="6">ATP-dependent RNA helicase</fullName>
        <ecNumber evidence="6">3.6.4.13</ecNumber>
    </recommendedName>
</protein>
<comment type="catalytic activity">
    <reaction evidence="6">
        <text>ATP + H2O = ADP + phosphate + H(+)</text>
        <dbReference type="Rhea" id="RHEA:13065"/>
        <dbReference type="ChEBI" id="CHEBI:15377"/>
        <dbReference type="ChEBI" id="CHEBI:15378"/>
        <dbReference type="ChEBI" id="CHEBI:30616"/>
        <dbReference type="ChEBI" id="CHEBI:43474"/>
        <dbReference type="ChEBI" id="CHEBI:456216"/>
        <dbReference type="EC" id="3.6.4.13"/>
    </reaction>
</comment>
<dbReference type="GO" id="GO:0005524">
    <property type="term" value="F:ATP binding"/>
    <property type="evidence" value="ECO:0007669"/>
    <property type="project" value="UniProtKB-UniRule"/>
</dbReference>
<feature type="domain" description="Helicase ATP-binding" evidence="8">
    <location>
        <begin position="122"/>
        <end position="311"/>
    </location>
</feature>
<dbReference type="Gene3D" id="3.40.50.300">
    <property type="entry name" value="P-loop containing nucleotide triphosphate hydrolases"/>
    <property type="match status" value="2"/>
</dbReference>
<evidence type="ECO:0000256" key="7">
    <source>
        <dbReference type="SAM" id="MobiDB-lite"/>
    </source>
</evidence>
<evidence type="ECO:0000259" key="9">
    <source>
        <dbReference type="PROSITE" id="PS51194"/>
    </source>
</evidence>
<keyword evidence="2 6" id="KW-0378">Hydrolase</keyword>
<dbReference type="SMART" id="SM00490">
    <property type="entry name" value="HELICc"/>
    <property type="match status" value="1"/>
</dbReference>
<evidence type="ECO:0000313" key="11">
    <source>
        <dbReference type="Proteomes" id="UP000837801"/>
    </source>
</evidence>
<keyword evidence="1 6" id="KW-0547">Nucleotide-binding</keyword>
<accession>A0A9P0VZY2</accession>
<evidence type="ECO:0000256" key="3">
    <source>
        <dbReference type="ARBA" id="ARBA00022806"/>
    </source>
</evidence>
<evidence type="ECO:0000256" key="5">
    <source>
        <dbReference type="ARBA" id="ARBA00022884"/>
    </source>
</evidence>
<dbReference type="PANTHER" id="PTHR24031">
    <property type="entry name" value="RNA HELICASE"/>
    <property type="match status" value="1"/>
</dbReference>
<feature type="region of interest" description="Disordered" evidence="7">
    <location>
        <begin position="63"/>
        <end position="84"/>
    </location>
</feature>
<feature type="compositionally biased region" description="Basic and acidic residues" evidence="7">
    <location>
        <begin position="69"/>
        <end position="83"/>
    </location>
</feature>
<dbReference type="EC" id="3.6.4.13" evidence="6"/>
<evidence type="ECO:0000256" key="1">
    <source>
        <dbReference type="ARBA" id="ARBA00022741"/>
    </source>
</evidence>
<sequence>MLIRRLGNGIRAISRTGLVSGTALLRQQRVNSLRRLQVSSIAHQEPKMGSTKTMNSSINAEVAETQEENASKTEGSDVSENKIPDVTPESLFKDGILEKDLYRAITKAGFKTFTKVQKETIGPAMSTTKGLVCRAKTGTGKTLAFGIPSLQHAYENINTPRKVQSLIITPTRDLALQIEAELNKIIASFPDRSVSRKLTVATHIGGTRQNNLSPKFTPKIIIATPGRLNANLENSHFLEAFSELKFRVYDEADRLLDIGFTEELYNIDSKLREATESQGNDSQFSSLLFSATVDDSVTKFATNVFGRGYQYIDCVDKDEGEAHHLVEQTLVQTKSLADSYIGLLNFVTENLQKKDFKAILFLPTTVSVDFTNDLLRAYFSAQKKSSLSRSILMLHGKKSQSYRDRVVRSFKSARSGLLITTDVAARGLDFKDVTDVIQISPSSTPADYIHKIGRTARAGKSGKSILFLSGEELKYVKILKDNRKIEFKNVYDYQPNEDFHNEIKEISTDKFEAFDVEDFVKGYMTYIANIKSKYRLRHASLIQELADLHRILIGDESAFINVDEKFVKAHLSLQNEDAATIFNHKRRFNDKPSFNRGFKKRFSNDRFSNDRYDNSRKFDKRGKSDNFFDRDFNNSYAGSSYGDRGNNRKSSYSKNNNSYKRNDRNDRY</sequence>
<dbReference type="EMBL" id="CAKXYY010000014">
    <property type="protein sequence ID" value="CAH2354072.1"/>
    <property type="molecule type" value="Genomic_DNA"/>
</dbReference>
<dbReference type="CDD" id="cd18787">
    <property type="entry name" value="SF2_C_DEAD"/>
    <property type="match status" value="1"/>
</dbReference>
<dbReference type="InterPro" id="IPR001650">
    <property type="entry name" value="Helicase_C-like"/>
</dbReference>
<evidence type="ECO:0000256" key="2">
    <source>
        <dbReference type="ARBA" id="ARBA00022801"/>
    </source>
</evidence>
<dbReference type="GO" id="GO:0003723">
    <property type="term" value="F:RNA binding"/>
    <property type="evidence" value="ECO:0007669"/>
    <property type="project" value="UniProtKB-UniRule"/>
</dbReference>
<dbReference type="SUPFAM" id="SSF52540">
    <property type="entry name" value="P-loop containing nucleoside triphosphate hydrolases"/>
    <property type="match status" value="1"/>
</dbReference>
<comment type="domain">
    <text evidence="6">The Q motif is unique to and characteristic of the DEAD box family of RNA helicases and controls ATP binding and hydrolysis.</text>
</comment>
<evidence type="ECO:0000256" key="6">
    <source>
        <dbReference type="RuleBase" id="RU365068"/>
    </source>
</evidence>
<organism evidence="10 11">
    <name type="scientific">[Candida] railenensis</name>
    <dbReference type="NCBI Taxonomy" id="45579"/>
    <lineage>
        <taxon>Eukaryota</taxon>
        <taxon>Fungi</taxon>
        <taxon>Dikarya</taxon>
        <taxon>Ascomycota</taxon>
        <taxon>Saccharomycotina</taxon>
        <taxon>Pichiomycetes</taxon>
        <taxon>Debaryomycetaceae</taxon>
        <taxon>Kurtzmaniella</taxon>
    </lineage>
</organism>
<comment type="similarity">
    <text evidence="6">Belongs to the DEAD box helicase family.</text>
</comment>
<comment type="function">
    <text evidence="6">RNA helicase.</text>
</comment>
<feature type="region of interest" description="Disordered" evidence="7">
    <location>
        <begin position="639"/>
        <end position="668"/>
    </location>
</feature>
<evidence type="ECO:0000256" key="4">
    <source>
        <dbReference type="ARBA" id="ARBA00022840"/>
    </source>
</evidence>
<evidence type="ECO:0000259" key="8">
    <source>
        <dbReference type="PROSITE" id="PS51192"/>
    </source>
</evidence>
<dbReference type="PROSITE" id="PS51192">
    <property type="entry name" value="HELICASE_ATP_BIND_1"/>
    <property type="match status" value="1"/>
</dbReference>
<keyword evidence="11" id="KW-1185">Reference proteome</keyword>
<dbReference type="Pfam" id="PF00270">
    <property type="entry name" value="DEAD"/>
    <property type="match status" value="1"/>
</dbReference>
<dbReference type="SMART" id="SM00487">
    <property type="entry name" value="DEXDc"/>
    <property type="match status" value="1"/>
</dbReference>
<proteinExistence type="inferred from homology"/>
<keyword evidence="5 6" id="KW-0694">RNA-binding</keyword>
<keyword evidence="4 6" id="KW-0067">ATP-binding</keyword>
<dbReference type="GO" id="GO:0003724">
    <property type="term" value="F:RNA helicase activity"/>
    <property type="evidence" value="ECO:0007669"/>
    <property type="project" value="UniProtKB-EC"/>
</dbReference>
<name>A0A9P0VZY2_9ASCO</name>
<dbReference type="InterPro" id="IPR011545">
    <property type="entry name" value="DEAD/DEAH_box_helicase_dom"/>
</dbReference>
<dbReference type="Proteomes" id="UP000837801">
    <property type="component" value="Unassembled WGS sequence"/>
</dbReference>
<dbReference type="OrthoDB" id="193716at2759"/>
<dbReference type="AlphaFoldDB" id="A0A9P0VZY2"/>
<dbReference type="InterPro" id="IPR014001">
    <property type="entry name" value="Helicase_ATP-bd"/>
</dbReference>
<dbReference type="Pfam" id="PF00271">
    <property type="entry name" value="Helicase_C"/>
    <property type="match status" value="1"/>
</dbReference>
<dbReference type="GO" id="GO:0016787">
    <property type="term" value="F:hydrolase activity"/>
    <property type="evidence" value="ECO:0007669"/>
    <property type="project" value="UniProtKB-KW"/>
</dbReference>
<gene>
    <name evidence="10" type="ORF">CLIB1423_14S01398</name>
</gene>
<dbReference type="PROSITE" id="PS51194">
    <property type="entry name" value="HELICASE_CTER"/>
    <property type="match status" value="1"/>
</dbReference>
<comment type="caution">
    <text evidence="10">The sequence shown here is derived from an EMBL/GenBank/DDBJ whole genome shotgun (WGS) entry which is preliminary data.</text>
</comment>
<feature type="domain" description="Helicase C-terminal" evidence="9">
    <location>
        <begin position="343"/>
        <end position="507"/>
    </location>
</feature>
<evidence type="ECO:0000313" key="10">
    <source>
        <dbReference type="EMBL" id="CAH2354072.1"/>
    </source>
</evidence>
<feature type="compositionally biased region" description="Low complexity" evidence="7">
    <location>
        <begin position="648"/>
        <end position="659"/>
    </location>
</feature>
<dbReference type="InterPro" id="IPR027417">
    <property type="entry name" value="P-loop_NTPase"/>
</dbReference>